<dbReference type="RefSeq" id="WP_285982635.1">
    <property type="nucleotide sequence ID" value="NZ_JASVDS010000003.1"/>
</dbReference>
<gene>
    <name evidence="3" type="ORF">QRD43_11555</name>
</gene>
<sequence length="485" mass="53088">MNRRELLAVAAKALAVASCGAAGRAMAAVGEQPKSVVVIGAGIAGLTCAYALRDQDLLVLEPGGSAGGRTLSGHHAGYTYAKGTEYLGKLDGALETLADDLGLEPCEIPSPMDAQFDGQRFHYGQSGLRRYLVQNSDAATYRRFKQLVRQAFQHYDEIPSLEYNAMNRRLDGITALQWLRENGIPEVFLRKYNVSAKGLFGATLNEISALSFLPEAAFDYGDAEGDADDTEDADEPERSGAYSFKTGITELTDALARALGERLRLGCTVTRVRPVGELFEVTYQDARAGEVTVMTRKVVLATPAPVTLAIAEQALTEERRRLLQSVRYAAYATVALFTDEPIFDRAFDLAVPDGYVFTDVYDATWVERLHDRARRLPRTGIASVYVAPASGQDRSLLEWSDEVLLRKLYVDLEKVLPGAAQRVVGHDIQRFSHAYPIMSLGAYGRLLQLDRLNEGPLVLAGDYTIYPTFEAAAQSGFIAAERIRA</sequence>
<reference evidence="3 4" key="1">
    <citation type="submission" date="2023-06" db="EMBL/GenBank/DDBJ databases">
        <title>Pelomonas sp. APW6 16S ribosomal RNA gene genome sequencing and assembly.</title>
        <authorList>
            <person name="Woo H."/>
        </authorList>
    </citation>
    <scope>NUCLEOTIDE SEQUENCE [LARGE SCALE GENOMIC DNA]</scope>
    <source>
        <strain evidence="3 4">APW6</strain>
    </source>
</reference>
<comment type="caution">
    <text evidence="3">The sequence shown here is derived from an EMBL/GenBank/DDBJ whole genome shotgun (WGS) entry which is preliminary data.</text>
</comment>
<organism evidence="3 4">
    <name type="scientific">Roseateles subflavus</name>
    <dbReference type="NCBI Taxonomy" id="3053353"/>
    <lineage>
        <taxon>Bacteria</taxon>
        <taxon>Pseudomonadati</taxon>
        <taxon>Pseudomonadota</taxon>
        <taxon>Betaproteobacteria</taxon>
        <taxon>Burkholderiales</taxon>
        <taxon>Sphaerotilaceae</taxon>
        <taxon>Roseateles</taxon>
    </lineage>
</organism>
<accession>A0ABT7LI43</accession>
<dbReference type="InterPro" id="IPR050464">
    <property type="entry name" value="Zeta_carotene_desat/Oxidored"/>
</dbReference>
<dbReference type="InterPro" id="IPR002937">
    <property type="entry name" value="Amino_oxidase"/>
</dbReference>
<dbReference type="Proteomes" id="UP001238603">
    <property type="component" value="Unassembled WGS sequence"/>
</dbReference>
<evidence type="ECO:0000313" key="4">
    <source>
        <dbReference type="Proteomes" id="UP001238603"/>
    </source>
</evidence>
<evidence type="ECO:0000313" key="3">
    <source>
        <dbReference type="EMBL" id="MDL5032539.1"/>
    </source>
</evidence>
<dbReference type="Pfam" id="PF01593">
    <property type="entry name" value="Amino_oxidase"/>
    <property type="match status" value="1"/>
</dbReference>
<dbReference type="Gene3D" id="3.50.50.60">
    <property type="entry name" value="FAD/NAD(P)-binding domain"/>
    <property type="match status" value="1"/>
</dbReference>
<dbReference type="SUPFAM" id="SSF51905">
    <property type="entry name" value="FAD/NAD(P)-binding domain"/>
    <property type="match status" value="1"/>
</dbReference>
<name>A0ABT7LI43_9BURK</name>
<keyword evidence="1" id="KW-0732">Signal</keyword>
<feature type="domain" description="Amine oxidase" evidence="2">
    <location>
        <begin position="43"/>
        <end position="483"/>
    </location>
</feature>
<dbReference type="PANTHER" id="PTHR42923">
    <property type="entry name" value="PROTOPORPHYRINOGEN OXIDASE"/>
    <property type="match status" value="1"/>
</dbReference>
<dbReference type="EMBL" id="JASVDS010000003">
    <property type="protein sequence ID" value="MDL5032539.1"/>
    <property type="molecule type" value="Genomic_DNA"/>
</dbReference>
<feature type="signal peptide" evidence="1">
    <location>
        <begin position="1"/>
        <end position="27"/>
    </location>
</feature>
<evidence type="ECO:0000259" key="2">
    <source>
        <dbReference type="Pfam" id="PF01593"/>
    </source>
</evidence>
<dbReference type="InterPro" id="IPR036188">
    <property type="entry name" value="FAD/NAD-bd_sf"/>
</dbReference>
<keyword evidence="4" id="KW-1185">Reference proteome</keyword>
<feature type="chain" id="PRO_5046548634" evidence="1">
    <location>
        <begin position="28"/>
        <end position="485"/>
    </location>
</feature>
<evidence type="ECO:0000256" key="1">
    <source>
        <dbReference type="SAM" id="SignalP"/>
    </source>
</evidence>
<protein>
    <submittedName>
        <fullName evidence="3">FAD-dependent oxidoreductase</fullName>
    </submittedName>
</protein>
<proteinExistence type="predicted"/>